<dbReference type="RefSeq" id="XP_060669078.1">
    <property type="nucleotide sequence ID" value="XM_060813095.1"/>
</dbReference>
<dbReference type="InterPro" id="IPR055414">
    <property type="entry name" value="LRR_R13L4/SHOC2-like"/>
</dbReference>
<dbReference type="PROSITE" id="PS50104">
    <property type="entry name" value="TIR"/>
    <property type="match status" value="1"/>
</dbReference>
<name>A0ABM3ZX66_ZIZJJ</name>
<protein>
    <recommendedName>
        <fullName evidence="1">ADP-ribosyl cyclase/cyclic ADP-ribose hydrolase</fullName>
        <ecNumber evidence="1">3.2.2.6</ecNumber>
    </recommendedName>
</protein>
<dbReference type="InterPro" id="IPR027417">
    <property type="entry name" value="P-loop_NTPase"/>
</dbReference>
<feature type="region of interest" description="Disordered" evidence="8">
    <location>
        <begin position="1"/>
        <end position="22"/>
    </location>
</feature>
<dbReference type="Gene3D" id="3.40.50.10140">
    <property type="entry name" value="Toll/interleukin-1 receptor homology (TIR) domain"/>
    <property type="match status" value="1"/>
</dbReference>
<reference evidence="11" key="1">
    <citation type="submission" date="2025-08" db="UniProtKB">
        <authorList>
            <consortium name="RefSeq"/>
        </authorList>
    </citation>
    <scope>IDENTIFICATION</scope>
    <source>
        <tissue evidence="11">Seedling</tissue>
    </source>
</reference>
<dbReference type="SMART" id="SM00255">
    <property type="entry name" value="TIR"/>
    <property type="match status" value="1"/>
</dbReference>
<dbReference type="InterPro" id="IPR042197">
    <property type="entry name" value="Apaf_helical"/>
</dbReference>
<dbReference type="PRINTS" id="PR00364">
    <property type="entry name" value="DISEASERSIST"/>
</dbReference>
<keyword evidence="6" id="KW-0520">NAD</keyword>
<dbReference type="Pfam" id="PF00931">
    <property type="entry name" value="NB-ARC"/>
    <property type="match status" value="1"/>
</dbReference>
<evidence type="ECO:0000256" key="2">
    <source>
        <dbReference type="ARBA" id="ARBA00022614"/>
    </source>
</evidence>
<dbReference type="InterPro" id="IPR035897">
    <property type="entry name" value="Toll_tir_struct_dom_sf"/>
</dbReference>
<dbReference type="PANTHER" id="PTHR11017:SF559">
    <property type="entry name" value="DISEASE RESISTANCE PROTEIN CHL1"/>
    <property type="match status" value="1"/>
</dbReference>
<dbReference type="SUPFAM" id="SSF52058">
    <property type="entry name" value="L domain-like"/>
    <property type="match status" value="2"/>
</dbReference>
<organism evidence="10 11">
    <name type="scientific">Ziziphus jujuba</name>
    <name type="common">Chinese jujube</name>
    <name type="synonym">Ziziphus sativa</name>
    <dbReference type="NCBI Taxonomy" id="326968"/>
    <lineage>
        <taxon>Eukaryota</taxon>
        <taxon>Viridiplantae</taxon>
        <taxon>Streptophyta</taxon>
        <taxon>Embryophyta</taxon>
        <taxon>Tracheophyta</taxon>
        <taxon>Spermatophyta</taxon>
        <taxon>Magnoliopsida</taxon>
        <taxon>eudicotyledons</taxon>
        <taxon>Gunneridae</taxon>
        <taxon>Pentapetalae</taxon>
        <taxon>rosids</taxon>
        <taxon>fabids</taxon>
        <taxon>Rosales</taxon>
        <taxon>Rhamnaceae</taxon>
        <taxon>Paliureae</taxon>
        <taxon>Ziziphus</taxon>
    </lineage>
</organism>
<evidence type="ECO:0000256" key="8">
    <source>
        <dbReference type="SAM" id="MobiDB-lite"/>
    </source>
</evidence>
<keyword evidence="5" id="KW-0611">Plant defense</keyword>
<dbReference type="InterPro" id="IPR044974">
    <property type="entry name" value="Disease_R_plants"/>
</dbReference>
<keyword evidence="4" id="KW-0378">Hydrolase</keyword>
<dbReference type="Pfam" id="PF01582">
    <property type="entry name" value="TIR"/>
    <property type="match status" value="1"/>
</dbReference>
<dbReference type="InterPro" id="IPR032675">
    <property type="entry name" value="LRR_dom_sf"/>
</dbReference>
<evidence type="ECO:0000256" key="5">
    <source>
        <dbReference type="ARBA" id="ARBA00022821"/>
    </source>
</evidence>
<feature type="compositionally biased region" description="Polar residues" evidence="8">
    <location>
        <begin position="1917"/>
        <end position="1931"/>
    </location>
</feature>
<dbReference type="Gene3D" id="3.80.10.10">
    <property type="entry name" value="Ribonuclease Inhibitor"/>
    <property type="match status" value="2"/>
</dbReference>
<evidence type="ECO:0000256" key="6">
    <source>
        <dbReference type="ARBA" id="ARBA00023027"/>
    </source>
</evidence>
<dbReference type="InterPro" id="IPR002182">
    <property type="entry name" value="NB-ARC"/>
</dbReference>
<proteinExistence type="predicted"/>
<dbReference type="Gene3D" id="3.40.50.300">
    <property type="entry name" value="P-loop containing nucleotide triphosphate hydrolases"/>
    <property type="match status" value="1"/>
</dbReference>
<keyword evidence="3" id="KW-0677">Repeat</keyword>
<dbReference type="Proteomes" id="UP001652623">
    <property type="component" value="Chromosome 12"/>
</dbReference>
<dbReference type="SUPFAM" id="SSF52200">
    <property type="entry name" value="Toll/Interleukin receptor TIR domain"/>
    <property type="match status" value="1"/>
</dbReference>
<feature type="region of interest" description="Disordered" evidence="8">
    <location>
        <begin position="1909"/>
        <end position="1931"/>
    </location>
</feature>
<evidence type="ECO:0000313" key="11">
    <source>
        <dbReference type="RefSeq" id="XP_060669078.1"/>
    </source>
</evidence>
<keyword evidence="2" id="KW-0433">Leucine-rich repeat</keyword>
<evidence type="ECO:0000256" key="7">
    <source>
        <dbReference type="ARBA" id="ARBA00047304"/>
    </source>
</evidence>
<dbReference type="Pfam" id="PF23598">
    <property type="entry name" value="LRR_14"/>
    <property type="match status" value="1"/>
</dbReference>
<feature type="compositionally biased region" description="Low complexity" evidence="8">
    <location>
        <begin position="8"/>
        <end position="17"/>
    </location>
</feature>
<evidence type="ECO:0000259" key="9">
    <source>
        <dbReference type="PROSITE" id="PS50104"/>
    </source>
</evidence>
<dbReference type="PANTHER" id="PTHR11017">
    <property type="entry name" value="LEUCINE-RICH REPEAT-CONTAINING PROTEIN"/>
    <property type="match status" value="1"/>
</dbReference>
<feature type="domain" description="TIR" evidence="9">
    <location>
        <begin position="23"/>
        <end position="190"/>
    </location>
</feature>
<dbReference type="SUPFAM" id="SSF52540">
    <property type="entry name" value="P-loop containing nucleoside triphosphate hydrolases"/>
    <property type="match status" value="1"/>
</dbReference>
<dbReference type="EC" id="3.2.2.6" evidence="1"/>
<dbReference type="Gene3D" id="1.10.8.430">
    <property type="entry name" value="Helical domain of apoptotic protease-activating factors"/>
    <property type="match status" value="1"/>
</dbReference>
<comment type="catalytic activity">
    <reaction evidence="7">
        <text>NAD(+) + H2O = ADP-D-ribose + nicotinamide + H(+)</text>
        <dbReference type="Rhea" id="RHEA:16301"/>
        <dbReference type="ChEBI" id="CHEBI:15377"/>
        <dbReference type="ChEBI" id="CHEBI:15378"/>
        <dbReference type="ChEBI" id="CHEBI:17154"/>
        <dbReference type="ChEBI" id="CHEBI:57540"/>
        <dbReference type="ChEBI" id="CHEBI:57967"/>
        <dbReference type="EC" id="3.2.2.6"/>
    </reaction>
    <physiologicalReaction direction="left-to-right" evidence="7">
        <dbReference type="Rhea" id="RHEA:16302"/>
    </physiologicalReaction>
</comment>
<sequence>MTSRGKCSKSSSSSSSSSPPPPWKHDVFLSFRGDDTRKGFTDHLYHALQQKAIDTFRDDEGLVRGEAISPGLLKGIEESRFAIIVLSEKYASSSWCLDEVVEIVKCHRVRGQSIIPVFYHVEPNHVRNQTGTFGEPFTHKHKDQDVNRVNRWREALSLVANVHPCWELKADGWHDSVVIKEIVNEIFKELYQIASKDFVGMDSRIKKIHKLLDKCPRDDVCTIGIWGIAGIGKTTLARAFYQTMYDKFEASAFIGNMREEYEKNGMVHLQKRLHQILFNDDGGIYDDHMVTNILSQRLHSKKVLIILDDVDKLEQIEGLVGNWKNHYNWLGAGSRVIVTTRNNHLLMNYGQHYIYEVDKLNDDEALELLQQRAFDDNGILDIEYRELSIQVVEYANGHPLTLDVLSPYLKGKTADEWSNILDELKKYPDDEPIHRTLQVSYNGLEKKEKEIFLDVACFFKGEDLYRVKKILDSCRFFPTIGLRVLLEKCFITIASDKLWMHDMLQEFGHEIVRQESLDMLGKRSRLWNHKDARDVLENCKGTKAIQGIFLSLPQNEELHMSEEKKMLEMRKLRLLKIHNARNFFESGYLSNELRVLEWHQYPLIYMPSSFQPENLVELNMSNSRIERLWDKETTLSLDKLILLNLGNCEYLVETPDFSRVPNLERLILEGCKSLSAVHPTIKELKQLVLLNLKGCESLDSLPQCICFNFLETFILSGCTKLVKFPEIVGDMNRLSQLYLDGTAIEELPTSLEHLSSLILLNLRNCKNLLSLPDFICRMASLRTLDISCCTHIEQLPENIGSLENLEKLDACRTAIRKAPSSIVHLKNLKMLCLVKCGGVADGSSQCSNESVSFQLPSSLFGLSFLTSLNLADCNLQEGEIPEDIGCLSSLTDLGLAGNNFLSLPESISQLSNLRNLVLDNCRKLQSLPKLPAKIKHVTTHGCPMLNDQLTIWPFDEGFSVIDSRGSEEAKGPLTHHPLPIPEEQVHKLLPKFIEDQIYHEASLELRFPFSRIPKWCRRWNKGSSVRIRLPGKDCGQMWIGFCLFVVVQIKKLETFDDGRYDTSCHFYVDEGCLENPQKIESFSGFNVGSHGLCAYVSKTRFANQLDKASHIIASISTNRPDVEVKICGLHIIFNKDVPKFAQDLADTSNEHLNLTSIKHYKHILDEASKLDVVLKPQPPRRPGHQVIATAHPDSPLRKDLQSLLSIMYQGCHARNRPLFFDFSMKGFAFEWYFHHSVGRTVVCYLPTNLFDDKEWVGFGLYARFTRNNLSHLETTPPLLYIDLHTHGSSISHVKTFLLHVHSFPHHFLVFHAPRLNFGEELNQCWGVSALFRTSTPDVEVKMCGIRVVYEEDLASVVDMVTEIELNRVADDDHSQQRCYQSYSELMEQFLNSVESDKEQVLNSVKSDEAETRKEEMPNIHYSTFSSESEYESLRMNKFLSSIQPIDEYVSAAAYEKSVPSESFVAHSKTFFESTYQGINANRAGTSSSRDSEKGLIHLQIMAESHLHENDWLTWKNNLEDFLQTSYNVIITLSIKGHIISLVKPFHPFLPYNICFPVKETLEWFKGWKANMQRLAVKLPRNLNVDNNWRGIAICASFSVYGNPYAISNFGNDFFRLLCHLRTNIRHCLNPAPMFRITKDKFKWLFVHGFIWLTYIPSCLLLAELNGQDSEILVEIFNECPGLLTQGLAVRLLYEQDVEEFRKSIIKCTTSFFDNNLDLIHQFVDNENEIPSSEISYFFKQPTYPYGLDFDRDTLMLSCCPPTEILEWFTHHTSGPSVTIQLPPYLCRDATWIGLALCAYFSDLEHTSEFDPEIPHYLTCHLETDRVRLDPLHKNFNMLRDVEFMWLSFIPHIWFGDQLNNCNLIEASFASDRGGWGAHKCGLRLIYLHDEEEFKQIINHCMASTYDDPDGHDGQEGCSKSSSSIIHDPQQTNRSNEIHVELLQCGPPVTINKDVPKFSQDLDDTSSTKHPDLTCVEHYLHLLEKESELERSSDVKVLESHHPPVTHSLRSAHRPTNQLRRDLEALFSRVFFEGSSYARNIPIPFSFPSTEFAFSWFFHQSVGRFVVCYLPANLLDDKSWVGFSLYAALRLCPSDLHSNHLDSGSPLLLHIDFHSHGSSISHIKTISDLPILRYSHQTILFSAPRVYFKKDQLNQCWGVSALFRTSSPNLEVETCGIRAVYDQDMGTVNEMIAECQLSFPNEDQECYQAYEFLMQGIITAHQSVKPMTRNEEIPIHSSHSSKRDYESNMFLSSTEPVDKEISSAYKELSIPLDPVVVHSKPQYSESSSYKLFSESTSRDSKLGIIHLQIMAESSIFENDFVRWKNNLDNFLQRHSSFFIIITLSLKGQIISVFKPFETCSTYNLCFPRKEILEWFTDYQVSKRTFTVKLPPNLKNDKNWLGIAVCVAFSVNEHPNLILDEELEVSFRVLCHMHTDEGWCLDLAPVFPVTKDNFKWSYVGGFIWLTYIPSSLLLPELRGQSYIVIDIYSECPGVLTKNLGVRLLYQQDVEEFKQSISKCLTGFLDNLDTISKFMGDGNEKNPCRADELGSCSKNSKGCVVTEPENVS</sequence>
<gene>
    <name evidence="11" type="primary">LOC125419484</name>
</gene>
<evidence type="ECO:0000256" key="3">
    <source>
        <dbReference type="ARBA" id="ARBA00022737"/>
    </source>
</evidence>
<dbReference type="InterPro" id="IPR000157">
    <property type="entry name" value="TIR_dom"/>
</dbReference>
<keyword evidence="10" id="KW-1185">Reference proteome</keyword>
<dbReference type="Pfam" id="PF23282">
    <property type="entry name" value="WHD_ROQ1"/>
    <property type="match status" value="1"/>
</dbReference>
<dbReference type="InterPro" id="IPR058192">
    <property type="entry name" value="WHD_ROQ1-like"/>
</dbReference>
<evidence type="ECO:0000313" key="10">
    <source>
        <dbReference type="Proteomes" id="UP001652623"/>
    </source>
</evidence>
<dbReference type="InterPro" id="IPR045344">
    <property type="entry name" value="C-JID"/>
</dbReference>
<accession>A0ABM3ZX66</accession>
<dbReference type="Pfam" id="PF20160">
    <property type="entry name" value="C-JID"/>
    <property type="match status" value="2"/>
</dbReference>
<evidence type="ECO:0000256" key="1">
    <source>
        <dbReference type="ARBA" id="ARBA00011982"/>
    </source>
</evidence>
<dbReference type="GeneID" id="125419484"/>
<evidence type="ECO:0000256" key="4">
    <source>
        <dbReference type="ARBA" id="ARBA00022801"/>
    </source>
</evidence>